<dbReference type="STRING" id="31234.E3NRV6"/>
<proteinExistence type="predicted"/>
<dbReference type="InterPro" id="IPR036770">
    <property type="entry name" value="Ankyrin_rpt-contain_sf"/>
</dbReference>
<feature type="transmembrane region" description="Helical" evidence="2">
    <location>
        <begin position="832"/>
        <end position="853"/>
    </location>
</feature>
<evidence type="ECO:0000313" key="5">
    <source>
        <dbReference type="EMBL" id="EFO88599.1"/>
    </source>
</evidence>
<evidence type="ECO:0000256" key="2">
    <source>
        <dbReference type="SAM" id="Phobius"/>
    </source>
</evidence>
<dbReference type="OMA" id="NEMHETA"/>
<dbReference type="InterPro" id="IPR003125">
    <property type="entry name" value="WSN"/>
</dbReference>
<dbReference type="EMBL" id="DS269816">
    <property type="protein sequence ID" value="EFO88599.1"/>
    <property type="molecule type" value="Genomic_DNA"/>
</dbReference>
<name>E3NRV6_CAERE</name>
<dbReference type="HOGENOM" id="CLU_007032_0_0_1"/>
<dbReference type="Gene3D" id="1.25.40.20">
    <property type="entry name" value="Ankyrin repeat-containing domain"/>
    <property type="match status" value="1"/>
</dbReference>
<dbReference type="SUPFAM" id="SSF52113">
    <property type="entry name" value="BRCT domain"/>
    <property type="match status" value="1"/>
</dbReference>
<evidence type="ECO:0000313" key="6">
    <source>
        <dbReference type="Proteomes" id="UP000008281"/>
    </source>
</evidence>
<keyword evidence="6" id="KW-1185">Reference proteome</keyword>
<dbReference type="SUPFAM" id="SSF48403">
    <property type="entry name" value="Ankyrin repeat"/>
    <property type="match status" value="1"/>
</dbReference>
<feature type="domain" description="Domain of unknown function WSN" evidence="4">
    <location>
        <begin position="22"/>
        <end position="73"/>
    </location>
</feature>
<dbReference type="InterPro" id="IPR053345">
    <property type="entry name" value="Ankyrin_repeat-containing"/>
</dbReference>
<keyword evidence="1" id="KW-0040">ANK repeat</keyword>
<dbReference type="SMART" id="SM00248">
    <property type="entry name" value="ANK"/>
    <property type="match status" value="2"/>
</dbReference>
<dbReference type="Pfam" id="PF12796">
    <property type="entry name" value="Ank_2"/>
    <property type="match status" value="1"/>
</dbReference>
<dbReference type="InParanoid" id="E3NRV6"/>
<dbReference type="PANTHER" id="PTHR22956:SF18">
    <property type="entry name" value="ANK_REP_REGION DOMAIN-CONTAINING PROTEIN-RELATED"/>
    <property type="match status" value="1"/>
</dbReference>
<dbReference type="PANTHER" id="PTHR22956">
    <property type="entry name" value="ANKYRIN REPEAT-CONTAINING PROTEIN F37A4.4-RELATED-RELATED"/>
    <property type="match status" value="1"/>
</dbReference>
<dbReference type="InterPro" id="IPR002110">
    <property type="entry name" value="Ankyrin_rpt"/>
</dbReference>
<feature type="signal peptide" evidence="3">
    <location>
        <begin position="1"/>
        <end position="16"/>
    </location>
</feature>
<reference evidence="5" key="1">
    <citation type="submission" date="2007-07" db="EMBL/GenBank/DDBJ databases">
        <title>PCAP assembly of the Caenorhabditis remanei genome.</title>
        <authorList>
            <consortium name="The Caenorhabditis remanei Sequencing Consortium"/>
            <person name="Wilson R.K."/>
        </authorList>
    </citation>
    <scope>NUCLEOTIDE SEQUENCE [LARGE SCALE GENOMIC DNA]</scope>
    <source>
        <strain evidence="5">PB4641</strain>
    </source>
</reference>
<dbReference type="AlphaFoldDB" id="E3NRV6"/>
<dbReference type="Pfam" id="PF02206">
    <property type="entry name" value="WSN"/>
    <property type="match status" value="1"/>
</dbReference>
<accession>E3NRV6</accession>
<protein>
    <recommendedName>
        <fullName evidence="4">Domain of unknown function WSN domain-containing protein</fullName>
    </recommendedName>
</protein>
<dbReference type="PROSITE" id="PS50297">
    <property type="entry name" value="ANK_REP_REGION"/>
    <property type="match status" value="1"/>
</dbReference>
<keyword evidence="2" id="KW-0812">Transmembrane</keyword>
<keyword evidence="2" id="KW-1133">Transmembrane helix</keyword>
<feature type="chain" id="PRO_5003179004" description="Domain of unknown function WSN domain-containing protein" evidence="3">
    <location>
        <begin position="17"/>
        <end position="1266"/>
    </location>
</feature>
<evidence type="ECO:0000259" key="4">
    <source>
        <dbReference type="Pfam" id="PF02206"/>
    </source>
</evidence>
<sequence>MRILLLVFCLFSFVLLEEAPNIRQVTSQLSIVSRLTSGITIQNELLDSKLTEIQAMASMIHIKNPQSLESLKGGNVVGGANCTSSISDLQTSEASKKLDDLSTLLKPLEGESKVQKPGWLRKSLQVLSEFSNELETLNTASKTSLTDDFKAKALAITGGKVNIRETIVGKWPLSVLADSLSTIMNETMTAVPTEEKELFKLKNAILRFRFEMETYEEYIKKLKDYETELKTLFDYKDLKMDEVLKPVKIIKDVATRFDRTKLGGNRFLGWLTSLKEEADKLESTNIMKSQEQLEDLKKDLDALFPIVRDISAVRISLKPSQLAQIFKSDLSEKWFLDSFAEGDKKSIEKLKKSLTLLESFSEKATKITLGLNDFTSKYNRYQIFAFKRVFARVKNTVEKLKAFEEASEKFKTALDSAHTCLSNTKLKSRRKEIDLELFEKSYEFAMKLYEKVTNLHDSIQKVLGIPEIENYDVLKKLNEETKGIKDDTLSNDEAWNIVEKMRKVADVSTLLPKLQEASTTLSETISSELDELLMETVDFDIIQTTQSILEDTNLLAALECLKNNAADFDTKHSFELMALGNQIRFIKEEDIQEAKGILESMEKIKTDLNSLDSKSKKTKRAAAKNETGEQELLKLEESKTIGSELESGVNTLNRLVAVIDQKESVLAATKFGEKVDKEIWSIRVPPMQSVWTPITRQKINRLFEEIEQFEKMAGHYKTKGVESVFGIMENATSVNGLKLDSSLFKNYVPTSLSASKDSEVQAAAPVLEKLSSLDLDFAANHEALKTASLTFTPLRKFFDDFFGIDRTLKNAQAQNGTAGAGAEAENGPAASYLLLLAAVLIVFLVVLVAIIFCMKRRSRLAKLGRKETWRHLRFLSEGALTNNDGTQYTQLHLAVLKKRGEEVKRLVKNGAYIDVHCYGKVIETPLHTAVSNKSVDTVRFLIKHGADMDALDSNYETPLDRAKGNKEMLKIINGFKKKNFRKTLPQPLPIDKYKIFIDEKVKGKKQFCDKFKQNIVSKIEKATHVIVKTGKDGLFELDKDDPSAIVYLGVVCSPKILMTSDWLTAAVQKKNNFRDDFKFQVKKIKFNGKTYKGIDDIQLNNSKMFVPYLTNAIIHFDQADLHTIDWTALKKVSTDLGAQNVDEFPVMQGMIPGKCPYYRDDLGHIFVIYIQSNADKLTALYPILKTEKAYTFLERDEFIAMLLSQEICHKKMKSTKKAKKSASTEGTTGTTGGTTGTACNTLCELNGSTATTLGITGTTGTTSGAE</sequence>
<evidence type="ECO:0000256" key="3">
    <source>
        <dbReference type="SAM" id="SignalP"/>
    </source>
</evidence>
<evidence type="ECO:0000256" key="1">
    <source>
        <dbReference type="PROSITE-ProRule" id="PRU00023"/>
    </source>
</evidence>
<keyword evidence="2" id="KW-0472">Membrane</keyword>
<dbReference type="eggNOG" id="ENOG502QRRT">
    <property type="taxonomic scope" value="Eukaryota"/>
</dbReference>
<dbReference type="PROSITE" id="PS50088">
    <property type="entry name" value="ANK_REPEAT"/>
    <property type="match status" value="1"/>
</dbReference>
<feature type="repeat" description="ANK" evidence="1">
    <location>
        <begin position="924"/>
        <end position="953"/>
    </location>
</feature>
<gene>
    <name evidence="5" type="ORF">CRE_06233</name>
</gene>
<dbReference type="Proteomes" id="UP000008281">
    <property type="component" value="Unassembled WGS sequence"/>
</dbReference>
<dbReference type="InterPro" id="IPR036420">
    <property type="entry name" value="BRCT_dom_sf"/>
</dbReference>
<dbReference type="OrthoDB" id="5813334at2759"/>
<keyword evidence="3" id="KW-0732">Signal</keyword>
<organism evidence="6">
    <name type="scientific">Caenorhabditis remanei</name>
    <name type="common">Caenorhabditis vulgaris</name>
    <dbReference type="NCBI Taxonomy" id="31234"/>
    <lineage>
        <taxon>Eukaryota</taxon>
        <taxon>Metazoa</taxon>
        <taxon>Ecdysozoa</taxon>
        <taxon>Nematoda</taxon>
        <taxon>Chromadorea</taxon>
        <taxon>Rhabditida</taxon>
        <taxon>Rhabditina</taxon>
        <taxon>Rhabditomorpha</taxon>
        <taxon>Rhabditoidea</taxon>
        <taxon>Rhabditidae</taxon>
        <taxon>Peloderinae</taxon>
        <taxon>Caenorhabditis</taxon>
    </lineage>
</organism>